<organism evidence="1 2">
    <name type="scientific">Candidatus Accumulibacter affinis</name>
    <dbReference type="NCBI Taxonomy" id="2954384"/>
    <lineage>
        <taxon>Bacteria</taxon>
        <taxon>Pseudomonadati</taxon>
        <taxon>Pseudomonadota</taxon>
        <taxon>Betaproteobacteria</taxon>
        <taxon>Candidatus Accumulibacter</taxon>
    </lineage>
</organism>
<dbReference type="AlphaFoldDB" id="A0A935T779"/>
<reference evidence="1 2" key="1">
    <citation type="submission" date="2020-10" db="EMBL/GenBank/DDBJ databases">
        <title>Connecting structure to function with the recovery of over 1000 high-quality activated sludge metagenome-assembled genomes encoding full-length rRNA genes using long-read sequencing.</title>
        <authorList>
            <person name="Singleton C.M."/>
            <person name="Petriglieri F."/>
            <person name="Kristensen J.M."/>
            <person name="Kirkegaard R.H."/>
            <person name="Michaelsen T.Y."/>
            <person name="Andersen M.H."/>
            <person name="Karst S.M."/>
            <person name="Dueholm M.S."/>
            <person name="Nielsen P.H."/>
            <person name="Albertsen M."/>
        </authorList>
    </citation>
    <scope>NUCLEOTIDE SEQUENCE [LARGE SCALE GENOMIC DNA]</scope>
    <source>
        <strain evidence="1">Fred_18-Q3-R57-64_BAT3C.720</strain>
    </source>
</reference>
<comment type="caution">
    <text evidence="1">The sequence shown here is derived from an EMBL/GenBank/DDBJ whole genome shotgun (WGS) entry which is preliminary data.</text>
</comment>
<dbReference type="Pfam" id="PF08665">
    <property type="entry name" value="PglZ"/>
    <property type="match status" value="1"/>
</dbReference>
<dbReference type="Proteomes" id="UP000706151">
    <property type="component" value="Unassembled WGS sequence"/>
</dbReference>
<dbReference type="NCBIfam" id="TIGR02687">
    <property type="entry name" value="BREX-1 system phosphatase PglZ type A"/>
    <property type="match status" value="1"/>
</dbReference>
<dbReference type="InterPro" id="IPR014060">
    <property type="entry name" value="PglZ"/>
</dbReference>
<dbReference type="InterPro" id="IPR017850">
    <property type="entry name" value="Alkaline_phosphatase_core_sf"/>
</dbReference>
<protein>
    <submittedName>
        <fullName evidence="1">BREX-1 system phosphatase PglZ type A</fullName>
    </submittedName>
</protein>
<proteinExistence type="predicted"/>
<dbReference type="EMBL" id="JADJOT010000002">
    <property type="protein sequence ID" value="MBK7952876.1"/>
    <property type="molecule type" value="Genomic_DNA"/>
</dbReference>
<name>A0A935T779_9PROT</name>
<sequence>MTQQRITDALTTAFSSHSIVFWHDADGEFSFSVRNLLPEGIELLYLDDLPALSIKLQLERAAPRARFLLYSAKPVPDPASDWLLDIRLRSRSFHADNASILLEDLGLRSQQLRAHLKDRANFLKSRDRVDRLKRWVVPSDAAGDLDRKMIAVLARAEQPDLSGILLRLFSALVQDGVANLDAEPKAWSDIVANDLMDSFWALVEQEMGYRDAAPTLRDFLFSILVTDFSRNVSGAFPAQLSHFILNDKARAANASVLVAGWRSHMQHFGSYDALSGKVARELGLTTVIAGLPAESLAESMTFEEVERRIIQDLKDRIIAGAGADMDTLRGLIARRRDGHWANKLLAHSSATTRALASCYDALEAAAGFFELQEKFNAGFGFANADAGLTAYQSELFRFDQLYRQINHAADGVEPMGWALLHELRERVESAYSGWFVPQLGSAWSKLLEGGDGLLSRWKTGAWVNQPDFFEQHVMAHLEAGIRRVFVVISDAFRYEAAEELVREINGKSRFKAALTAMLGVLPSYTALGMASLLPHHTLAYRKNSNLDVMADDAVVSTLEQRSAHLAKYQGIAVKADELLAMGKDKGREFVRDHRVIYVYHDRIDLLGDKQGSEGQTFDAVAQTLTELNQLATFIVNSLNGSLVLITADHGFLYQESALDEADKSTLGDKPEGTLRAKKRYLLGQGIGESSKAWCGNTAVTAGTTAGEGSMDFWVPKGAARFHFAGGARFVHGSAMPQEIVIPVITLRESENQSARTRAVEFSLLGSSNKVVTNKQRFEFIQTEPISERVLARSVLVSLRDGETMISDEQSVTFDSSSGLMDERKRSVILTIKSGQYDKTKDHFLIARDSQTRVEVMRIPLKVDLAFANDF</sequence>
<evidence type="ECO:0000313" key="1">
    <source>
        <dbReference type="EMBL" id="MBK7952876.1"/>
    </source>
</evidence>
<dbReference type="SUPFAM" id="SSF53649">
    <property type="entry name" value="Alkaline phosphatase-like"/>
    <property type="match status" value="1"/>
</dbReference>
<gene>
    <name evidence="1" type="primary">pglZ</name>
    <name evidence="1" type="ORF">IPK02_02285</name>
</gene>
<accession>A0A935T779</accession>
<evidence type="ECO:0000313" key="2">
    <source>
        <dbReference type="Proteomes" id="UP000706151"/>
    </source>
</evidence>